<dbReference type="InterPro" id="IPR036047">
    <property type="entry name" value="F-box-like_dom_sf"/>
</dbReference>
<dbReference type="SMART" id="SM00256">
    <property type="entry name" value="FBOX"/>
    <property type="match status" value="1"/>
</dbReference>
<sequence length="451" mass="51466">MANSVTNKRIKEPASHSENQKDKKKETKPANKALPINAVTTSSSASYSSSSSVESSMAEAAAAAGGSLVGNNEDLLWQIFPYLSPKSLLRFQCVSRQWLSIISDPAFRILHARTYPATTPSSSATTGLILHVRLPWLETYSFNFISFHEDYKNSMHHIISNFSDFSKGKIWNFDSCNGLCAMRLSILKSQCRHDQVVVYNPSTRQHRVIHLEIKDGYIEGMNIVFDPLKSDHFKLVLVRHVEDYWYGLDKYIYQVYASQTGVWRQSEGTKIGWDGAYFEKGVVWNGDLHWMTHLGHTLCFDLDNATLRQNMPPLLERPEHARTHILFFGVSGENLCAIGDKKLGTLDLDVYELERDYSKWNVKYYCLCSLGALYPSLMDERWQILCMPVDKEDKSATLVICLDEKIIYYDTKNMTVTDVKQVDNQGCRRPLGVSAYNWTEAYQHMETLACL</sequence>
<feature type="region of interest" description="Disordered" evidence="1">
    <location>
        <begin position="1"/>
        <end position="45"/>
    </location>
</feature>
<reference evidence="3" key="1">
    <citation type="journal article" date="2025" name="Foods">
        <title>Unveiling the Microbial Signatures of Arabica Coffee Cherries: Insights into Ripeness Specific Diversity, Functional Traits, and Implications for Quality and Safety.</title>
        <authorList>
            <consortium name="RefSeq"/>
            <person name="Tenea G.N."/>
            <person name="Cifuentes V."/>
            <person name="Reyes P."/>
            <person name="Cevallos-Vallejos M."/>
        </authorList>
    </citation>
    <scope>NUCLEOTIDE SEQUENCE [LARGE SCALE GENOMIC DNA]</scope>
</reference>
<dbReference type="OrthoDB" id="605328at2759"/>
<reference evidence="4" key="2">
    <citation type="submission" date="2025-08" db="UniProtKB">
        <authorList>
            <consortium name="RefSeq"/>
        </authorList>
    </citation>
    <scope>IDENTIFICATION</scope>
    <source>
        <tissue evidence="4">Leaves</tissue>
    </source>
</reference>
<dbReference type="PANTHER" id="PTHR31672">
    <property type="entry name" value="BNACNNG10540D PROTEIN"/>
    <property type="match status" value="1"/>
</dbReference>
<dbReference type="NCBIfam" id="TIGR01640">
    <property type="entry name" value="F_box_assoc_1"/>
    <property type="match status" value="1"/>
</dbReference>
<evidence type="ECO:0000313" key="4">
    <source>
        <dbReference type="RefSeq" id="XP_027072076.2"/>
    </source>
</evidence>
<dbReference type="InterPro" id="IPR050796">
    <property type="entry name" value="SCF_F-box_component"/>
</dbReference>
<evidence type="ECO:0000256" key="1">
    <source>
        <dbReference type="SAM" id="MobiDB-lite"/>
    </source>
</evidence>
<proteinExistence type="predicted"/>
<evidence type="ECO:0000259" key="2">
    <source>
        <dbReference type="SMART" id="SM00256"/>
    </source>
</evidence>
<keyword evidence="3" id="KW-1185">Reference proteome</keyword>
<dbReference type="InterPro" id="IPR001810">
    <property type="entry name" value="F-box_dom"/>
</dbReference>
<dbReference type="InterPro" id="IPR017451">
    <property type="entry name" value="F-box-assoc_interact_dom"/>
</dbReference>
<dbReference type="GeneID" id="113696888"/>
<dbReference type="PANTHER" id="PTHR31672:SF13">
    <property type="entry name" value="F-BOX PROTEIN CPR30-LIKE"/>
    <property type="match status" value="1"/>
</dbReference>
<name>A0A6P6T2D7_COFAR</name>
<dbReference type="RefSeq" id="XP_027072076.2">
    <property type="nucleotide sequence ID" value="XM_027216275.2"/>
</dbReference>
<dbReference type="AlphaFoldDB" id="A0A6P6T2D7"/>
<gene>
    <name evidence="4" type="primary">LOC113696888</name>
</gene>
<accession>A0A6P6T2D7</accession>
<feature type="domain" description="F-box" evidence="2">
    <location>
        <begin position="71"/>
        <end position="111"/>
    </location>
</feature>
<dbReference type="Gene3D" id="1.20.1280.50">
    <property type="match status" value="1"/>
</dbReference>
<feature type="compositionally biased region" description="Basic and acidic residues" evidence="1">
    <location>
        <begin position="9"/>
        <end position="29"/>
    </location>
</feature>
<dbReference type="Pfam" id="PF12937">
    <property type="entry name" value="F-box-like"/>
    <property type="match status" value="1"/>
</dbReference>
<dbReference type="Pfam" id="PF07734">
    <property type="entry name" value="FBA_1"/>
    <property type="match status" value="1"/>
</dbReference>
<organism evidence="3 4">
    <name type="scientific">Coffea arabica</name>
    <name type="common">Arabian coffee</name>
    <dbReference type="NCBI Taxonomy" id="13443"/>
    <lineage>
        <taxon>Eukaryota</taxon>
        <taxon>Viridiplantae</taxon>
        <taxon>Streptophyta</taxon>
        <taxon>Embryophyta</taxon>
        <taxon>Tracheophyta</taxon>
        <taxon>Spermatophyta</taxon>
        <taxon>Magnoliopsida</taxon>
        <taxon>eudicotyledons</taxon>
        <taxon>Gunneridae</taxon>
        <taxon>Pentapetalae</taxon>
        <taxon>asterids</taxon>
        <taxon>lamiids</taxon>
        <taxon>Gentianales</taxon>
        <taxon>Rubiaceae</taxon>
        <taxon>Ixoroideae</taxon>
        <taxon>Gardenieae complex</taxon>
        <taxon>Bertiereae - Coffeeae clade</taxon>
        <taxon>Coffeeae</taxon>
        <taxon>Coffea</taxon>
    </lineage>
</organism>
<evidence type="ECO:0000313" key="3">
    <source>
        <dbReference type="Proteomes" id="UP001652660"/>
    </source>
</evidence>
<dbReference type="Proteomes" id="UP001652660">
    <property type="component" value="Chromosome 6e"/>
</dbReference>
<protein>
    <submittedName>
        <fullName evidence="4">F-box protein At5g07610-like</fullName>
    </submittedName>
</protein>
<dbReference type="InterPro" id="IPR006527">
    <property type="entry name" value="F-box-assoc_dom_typ1"/>
</dbReference>
<dbReference type="SUPFAM" id="SSF81383">
    <property type="entry name" value="F-box domain"/>
    <property type="match status" value="1"/>
</dbReference>